<protein>
    <submittedName>
        <fullName evidence="5">Primosomal protein N</fullName>
    </submittedName>
</protein>
<organism evidence="5 6">
    <name type="scientific">Cellulomonas carbonis T26</name>
    <dbReference type="NCBI Taxonomy" id="947969"/>
    <lineage>
        <taxon>Bacteria</taxon>
        <taxon>Bacillati</taxon>
        <taxon>Actinomycetota</taxon>
        <taxon>Actinomycetes</taxon>
        <taxon>Micrococcales</taxon>
        <taxon>Cellulomonadaceae</taxon>
        <taxon>Cellulomonas</taxon>
    </lineage>
</organism>
<evidence type="ECO:0000256" key="3">
    <source>
        <dbReference type="ARBA" id="ARBA00023125"/>
    </source>
</evidence>
<evidence type="ECO:0000313" key="6">
    <source>
        <dbReference type="Proteomes" id="UP000029839"/>
    </source>
</evidence>
<reference evidence="5 6" key="1">
    <citation type="submission" date="2013-08" db="EMBL/GenBank/DDBJ databases">
        <title>Genome sequencing of Cellulomonas carbonis T26.</title>
        <authorList>
            <person name="Chen F."/>
            <person name="Li Y."/>
            <person name="Wang G."/>
        </authorList>
    </citation>
    <scope>NUCLEOTIDE SEQUENCE [LARGE SCALE GENOMIC DNA]</scope>
    <source>
        <strain evidence="5 6">T26</strain>
    </source>
</reference>
<dbReference type="GO" id="GO:0003677">
    <property type="term" value="F:DNA binding"/>
    <property type="evidence" value="ECO:0007669"/>
    <property type="project" value="UniProtKB-KW"/>
</dbReference>
<keyword evidence="6" id="KW-1185">Reference proteome</keyword>
<dbReference type="EMBL" id="AXCY01000196">
    <property type="protein sequence ID" value="KGM08571.1"/>
    <property type="molecule type" value="Genomic_DNA"/>
</dbReference>
<gene>
    <name evidence="5" type="ORF">N868_08020</name>
</gene>
<dbReference type="GO" id="GO:0006310">
    <property type="term" value="P:DNA recombination"/>
    <property type="evidence" value="ECO:0007669"/>
    <property type="project" value="TreeGrafter"/>
</dbReference>
<name>A0A0A0BKQ0_9CELL</name>
<keyword evidence="3" id="KW-0238">DNA-binding</keyword>
<feature type="region of interest" description="Disordered" evidence="4">
    <location>
        <begin position="233"/>
        <end position="252"/>
    </location>
</feature>
<evidence type="ECO:0000256" key="2">
    <source>
        <dbReference type="ARBA" id="ARBA00022840"/>
    </source>
</evidence>
<proteinExistence type="predicted"/>
<feature type="non-terminal residue" evidence="5">
    <location>
        <position position="1"/>
    </location>
</feature>
<keyword evidence="1" id="KW-0547">Nucleotide-binding</keyword>
<dbReference type="GO" id="GO:0006270">
    <property type="term" value="P:DNA replication initiation"/>
    <property type="evidence" value="ECO:0007669"/>
    <property type="project" value="TreeGrafter"/>
</dbReference>
<evidence type="ECO:0000256" key="4">
    <source>
        <dbReference type="SAM" id="MobiDB-lite"/>
    </source>
</evidence>
<dbReference type="GO" id="GO:0043138">
    <property type="term" value="F:3'-5' DNA helicase activity"/>
    <property type="evidence" value="ECO:0007669"/>
    <property type="project" value="TreeGrafter"/>
</dbReference>
<dbReference type="GO" id="GO:0005524">
    <property type="term" value="F:ATP binding"/>
    <property type="evidence" value="ECO:0007669"/>
    <property type="project" value="UniProtKB-KW"/>
</dbReference>
<accession>A0A0A0BKQ0</accession>
<evidence type="ECO:0000313" key="5">
    <source>
        <dbReference type="EMBL" id="KGM08571.1"/>
    </source>
</evidence>
<comment type="caution">
    <text evidence="5">The sequence shown here is derived from an EMBL/GenBank/DDBJ whole genome shotgun (WGS) entry which is preliminary data.</text>
</comment>
<dbReference type="GO" id="GO:0006302">
    <property type="term" value="P:double-strand break repair"/>
    <property type="evidence" value="ECO:0007669"/>
    <property type="project" value="TreeGrafter"/>
</dbReference>
<keyword evidence="2" id="KW-0067">ATP-binding</keyword>
<evidence type="ECO:0000256" key="1">
    <source>
        <dbReference type="ARBA" id="ARBA00022741"/>
    </source>
</evidence>
<dbReference type="Proteomes" id="UP000029839">
    <property type="component" value="Unassembled WGS sequence"/>
</dbReference>
<dbReference type="PANTHER" id="PTHR30580:SF0">
    <property type="entry name" value="PRIMOSOMAL PROTEIN N"/>
    <property type="match status" value="1"/>
</dbReference>
<dbReference type="AlphaFoldDB" id="A0A0A0BKQ0"/>
<sequence>LVQVPRAGYLPVVACARCREVARCGTCHGPLRVADAGGVPSCRWCGRLATAWRCEHCGGQHLRSVRVGSDRTAEELGRAFPGVPVRVSGASAEGGVVARVPARRALVVATPGAEPTAEGGYAAAVLLDAAVVTGRDSLDVGEQALRTWARACALVRPAPEGGTVVVVGEAAPRPVQALVRWDPAGFAERELAERRDLSLPPAVHVAVLEGARHAVEALLSRADLPDAAQVLGPLPVPATAGPGPDPARGPDTLLDLVHEEAVRALVRTPWASADAVSARLVAAQATRSARREPGTVRLRLEPQGLL</sequence>
<reference evidence="5 6" key="2">
    <citation type="journal article" date="2015" name="Stand. Genomic Sci.">
        <title>Draft genome sequence of Cellulomonas carbonis T26(T) and comparative analysis of six Cellulomonas genomes.</title>
        <authorList>
            <person name="Zhuang W."/>
            <person name="Zhang S."/>
            <person name="Xia X."/>
            <person name="Wang G."/>
        </authorList>
    </citation>
    <scope>NUCLEOTIDE SEQUENCE [LARGE SCALE GENOMIC DNA]</scope>
    <source>
        <strain evidence="5 6">T26</strain>
    </source>
</reference>
<dbReference type="PANTHER" id="PTHR30580">
    <property type="entry name" value="PRIMOSOMAL PROTEIN N"/>
    <property type="match status" value="1"/>
</dbReference>